<protein>
    <recommendedName>
        <fullName evidence="3">DUF4476 domain-containing protein</fullName>
    </recommendedName>
</protein>
<reference evidence="1" key="1">
    <citation type="submission" date="2022-07" db="EMBL/GenBank/DDBJ databases">
        <title>Taxonomy of Novel Oxalotrophic and Methylotrophic Bacteria.</title>
        <authorList>
            <person name="Sahin N."/>
            <person name="Tani A."/>
        </authorList>
    </citation>
    <scope>NUCLEOTIDE SEQUENCE</scope>
    <source>
        <strain evidence="1">Y10</strain>
    </source>
</reference>
<comment type="caution">
    <text evidence="1">The sequence shown here is derived from an EMBL/GenBank/DDBJ whole genome shotgun (WGS) entry which is preliminary data.</text>
</comment>
<sequence length="98" mass="11214">MFAGVSAFAQSTDDVTALAKRKSNELVVALDMNKEQRVQLTEAVKVFELNKLDNDYQTPSVYPNSKFTLMRENYSGELLVKLKEILTDDQYTLLQDYL</sequence>
<name>A0ABQ5MF49_9FLAO</name>
<accession>A0ABQ5MF49</accession>
<dbReference type="EMBL" id="BRVO01000001">
    <property type="protein sequence ID" value="GLB47660.1"/>
    <property type="molecule type" value="Genomic_DNA"/>
</dbReference>
<evidence type="ECO:0000313" key="1">
    <source>
        <dbReference type="EMBL" id="GLB47660.1"/>
    </source>
</evidence>
<keyword evidence="2" id="KW-1185">Reference proteome</keyword>
<organism evidence="1 2">
    <name type="scientific">Neptunitalea lumnitzerae</name>
    <dbReference type="NCBI Taxonomy" id="2965509"/>
    <lineage>
        <taxon>Bacteria</taxon>
        <taxon>Pseudomonadati</taxon>
        <taxon>Bacteroidota</taxon>
        <taxon>Flavobacteriia</taxon>
        <taxon>Flavobacteriales</taxon>
        <taxon>Flavobacteriaceae</taxon>
        <taxon>Neptunitalea</taxon>
    </lineage>
</organism>
<gene>
    <name evidence="1" type="ORF">Y10_00280</name>
</gene>
<dbReference type="Proteomes" id="UP001143543">
    <property type="component" value="Unassembled WGS sequence"/>
</dbReference>
<evidence type="ECO:0008006" key="3">
    <source>
        <dbReference type="Google" id="ProtNLM"/>
    </source>
</evidence>
<evidence type="ECO:0000313" key="2">
    <source>
        <dbReference type="Proteomes" id="UP001143543"/>
    </source>
</evidence>
<proteinExistence type="predicted"/>